<dbReference type="PROSITE" id="PS50110">
    <property type="entry name" value="RESPONSE_REGULATORY"/>
    <property type="match status" value="1"/>
</dbReference>
<proteinExistence type="predicted"/>
<evidence type="ECO:0000313" key="8">
    <source>
        <dbReference type="Proteomes" id="UP000626148"/>
    </source>
</evidence>
<dbReference type="PANTHER" id="PTHR45138">
    <property type="entry name" value="REGULATORY COMPONENTS OF SENSORY TRANSDUCTION SYSTEM"/>
    <property type="match status" value="1"/>
</dbReference>
<dbReference type="Pfam" id="PF00990">
    <property type="entry name" value="GGDEF"/>
    <property type="match status" value="1"/>
</dbReference>
<feature type="modified residue" description="4-aspartylphosphate" evidence="4">
    <location>
        <position position="296"/>
    </location>
</feature>
<sequence>MTHSKEQQLAELKRHFGRRVMDQARLVINAWQSLDDVLWNPAWHAEFVQHCAKLHKLAGRYESERVQGPIGRLVGLLEQTEGRKPPSSNVIEQISDNIRLLADGCSRRNDDHDGSLTIAGRKPVYICFEDTAQATSLAEQLNFFGIPAQVISDQKDLDRAMHHRLPAALIVGVEFDGDGVAAVKTVQANLTKPAPVFFQSLEEPDIHLRLAATRANGVYFQEGQLDIGLLVKHLSNIYNFRSEKPFRVLVVDDSKAQAMSVERTLNGAGMVTQAVTEPMTVLSVMQTFQPDAVLMDMYMPGCTGIELAQVIRQQQRYDTVPIVYLSAEQDLDKQMDAMGQGGDDFLTKPAAKEVLITTVRNRCLRNRGLKDQMIRDSLTGLLDHINTLGALNEAIQAAREQHQPLCFAMIDIDHFKDVNDTYGHAVGDRVIRSLALYLRQRFRMSDSIGRYGGEEFALVLPDTTIDIAEQLLNEVCHGFSQIQHEAGGEMIHVSFSAGVASMYSDQEDASTLSRAADEALYVAKRNGRARVCVYGRDD</sequence>
<dbReference type="Gene3D" id="3.30.70.270">
    <property type="match status" value="1"/>
</dbReference>
<dbReference type="FunFam" id="3.30.70.270:FF:000001">
    <property type="entry name" value="Diguanylate cyclase domain protein"/>
    <property type="match status" value="1"/>
</dbReference>
<dbReference type="EC" id="2.7.7.65" evidence="2"/>
<evidence type="ECO:0000313" key="7">
    <source>
        <dbReference type="EMBL" id="GGX74352.1"/>
    </source>
</evidence>
<dbReference type="SMART" id="SM00267">
    <property type="entry name" value="GGDEF"/>
    <property type="match status" value="1"/>
</dbReference>
<evidence type="ECO:0000256" key="1">
    <source>
        <dbReference type="ARBA" id="ARBA00001946"/>
    </source>
</evidence>
<dbReference type="EMBL" id="BMXR01000018">
    <property type="protein sequence ID" value="GGX74352.1"/>
    <property type="molecule type" value="Genomic_DNA"/>
</dbReference>
<dbReference type="PROSITE" id="PS50887">
    <property type="entry name" value="GGDEF"/>
    <property type="match status" value="1"/>
</dbReference>
<protein>
    <recommendedName>
        <fullName evidence="2">diguanylate cyclase</fullName>
        <ecNumber evidence="2">2.7.7.65</ecNumber>
    </recommendedName>
</protein>
<dbReference type="CDD" id="cd00156">
    <property type="entry name" value="REC"/>
    <property type="match status" value="1"/>
</dbReference>
<evidence type="ECO:0000256" key="2">
    <source>
        <dbReference type="ARBA" id="ARBA00012528"/>
    </source>
</evidence>
<evidence type="ECO:0000259" key="5">
    <source>
        <dbReference type="PROSITE" id="PS50110"/>
    </source>
</evidence>
<evidence type="ECO:0000256" key="4">
    <source>
        <dbReference type="PROSITE-ProRule" id="PRU00169"/>
    </source>
</evidence>
<dbReference type="GO" id="GO:1902201">
    <property type="term" value="P:negative regulation of bacterial-type flagellum-dependent cell motility"/>
    <property type="evidence" value="ECO:0007669"/>
    <property type="project" value="TreeGrafter"/>
</dbReference>
<accession>A0A918NKA9</accession>
<dbReference type="InterPro" id="IPR043128">
    <property type="entry name" value="Rev_trsase/Diguanyl_cyclase"/>
</dbReference>
<organism evidence="7 8">
    <name type="scientific">Saccharospirillum salsuginis</name>
    <dbReference type="NCBI Taxonomy" id="418750"/>
    <lineage>
        <taxon>Bacteria</taxon>
        <taxon>Pseudomonadati</taxon>
        <taxon>Pseudomonadota</taxon>
        <taxon>Gammaproteobacteria</taxon>
        <taxon>Oceanospirillales</taxon>
        <taxon>Saccharospirillaceae</taxon>
        <taxon>Saccharospirillum</taxon>
    </lineage>
</organism>
<dbReference type="Proteomes" id="UP000626148">
    <property type="component" value="Unassembled WGS sequence"/>
</dbReference>
<reference evidence="7" key="1">
    <citation type="journal article" date="2014" name="Int. J. Syst. Evol. Microbiol.">
        <title>Complete genome sequence of Corynebacterium casei LMG S-19264T (=DSM 44701T), isolated from a smear-ripened cheese.</title>
        <authorList>
            <consortium name="US DOE Joint Genome Institute (JGI-PGF)"/>
            <person name="Walter F."/>
            <person name="Albersmeier A."/>
            <person name="Kalinowski J."/>
            <person name="Ruckert C."/>
        </authorList>
    </citation>
    <scope>NUCLEOTIDE SEQUENCE</scope>
    <source>
        <strain evidence="7">KCTC 22169</strain>
    </source>
</reference>
<comment type="cofactor">
    <cofactor evidence="1">
        <name>Mg(2+)</name>
        <dbReference type="ChEBI" id="CHEBI:18420"/>
    </cofactor>
</comment>
<keyword evidence="4" id="KW-0597">Phosphoprotein</keyword>
<dbReference type="GO" id="GO:0052621">
    <property type="term" value="F:diguanylate cyclase activity"/>
    <property type="evidence" value="ECO:0007669"/>
    <property type="project" value="UniProtKB-EC"/>
</dbReference>
<name>A0A918NKA9_9GAMM</name>
<feature type="domain" description="Response regulatory" evidence="5">
    <location>
        <begin position="247"/>
        <end position="363"/>
    </location>
</feature>
<gene>
    <name evidence="7" type="ORF">GCM10007392_47160</name>
</gene>
<comment type="catalytic activity">
    <reaction evidence="3">
        <text>2 GTP = 3',3'-c-di-GMP + 2 diphosphate</text>
        <dbReference type="Rhea" id="RHEA:24898"/>
        <dbReference type="ChEBI" id="CHEBI:33019"/>
        <dbReference type="ChEBI" id="CHEBI:37565"/>
        <dbReference type="ChEBI" id="CHEBI:58805"/>
        <dbReference type="EC" id="2.7.7.65"/>
    </reaction>
</comment>
<dbReference type="InterPro" id="IPR050469">
    <property type="entry name" value="Diguanylate_Cyclase"/>
</dbReference>
<dbReference type="GO" id="GO:0000160">
    <property type="term" value="P:phosphorelay signal transduction system"/>
    <property type="evidence" value="ECO:0007669"/>
    <property type="project" value="InterPro"/>
</dbReference>
<dbReference type="SUPFAM" id="SSF52172">
    <property type="entry name" value="CheY-like"/>
    <property type="match status" value="1"/>
</dbReference>
<dbReference type="GO" id="GO:0005886">
    <property type="term" value="C:plasma membrane"/>
    <property type="evidence" value="ECO:0007669"/>
    <property type="project" value="TreeGrafter"/>
</dbReference>
<dbReference type="PANTHER" id="PTHR45138:SF9">
    <property type="entry name" value="DIGUANYLATE CYCLASE DGCM-RELATED"/>
    <property type="match status" value="1"/>
</dbReference>
<dbReference type="InterPro" id="IPR000160">
    <property type="entry name" value="GGDEF_dom"/>
</dbReference>
<evidence type="ECO:0000259" key="6">
    <source>
        <dbReference type="PROSITE" id="PS50887"/>
    </source>
</evidence>
<dbReference type="InterPro" id="IPR001789">
    <property type="entry name" value="Sig_transdc_resp-reg_receiver"/>
</dbReference>
<comment type="caution">
    <text evidence="7">The sequence shown here is derived from an EMBL/GenBank/DDBJ whole genome shotgun (WGS) entry which is preliminary data.</text>
</comment>
<feature type="domain" description="GGDEF" evidence="6">
    <location>
        <begin position="403"/>
        <end position="536"/>
    </location>
</feature>
<dbReference type="InterPro" id="IPR029787">
    <property type="entry name" value="Nucleotide_cyclase"/>
</dbReference>
<dbReference type="AlphaFoldDB" id="A0A918NKA9"/>
<dbReference type="RefSeq" id="WP_189613483.1">
    <property type="nucleotide sequence ID" value="NZ_BMXR01000018.1"/>
</dbReference>
<keyword evidence="8" id="KW-1185">Reference proteome</keyword>
<dbReference type="GO" id="GO:0043709">
    <property type="term" value="P:cell adhesion involved in single-species biofilm formation"/>
    <property type="evidence" value="ECO:0007669"/>
    <property type="project" value="TreeGrafter"/>
</dbReference>
<dbReference type="InterPro" id="IPR011006">
    <property type="entry name" value="CheY-like_superfamily"/>
</dbReference>
<dbReference type="Gene3D" id="3.40.50.2300">
    <property type="match status" value="1"/>
</dbReference>
<evidence type="ECO:0000256" key="3">
    <source>
        <dbReference type="ARBA" id="ARBA00034247"/>
    </source>
</evidence>
<dbReference type="SUPFAM" id="SSF55073">
    <property type="entry name" value="Nucleotide cyclase"/>
    <property type="match status" value="1"/>
</dbReference>
<dbReference type="NCBIfam" id="TIGR00254">
    <property type="entry name" value="GGDEF"/>
    <property type="match status" value="1"/>
</dbReference>
<dbReference type="Pfam" id="PF00072">
    <property type="entry name" value="Response_reg"/>
    <property type="match status" value="1"/>
</dbReference>
<dbReference type="CDD" id="cd01949">
    <property type="entry name" value="GGDEF"/>
    <property type="match status" value="1"/>
</dbReference>
<dbReference type="FunFam" id="3.40.50.2300:FF:000346">
    <property type="entry name" value="Diguanylate cyclase response regulator"/>
    <property type="match status" value="1"/>
</dbReference>
<dbReference type="SMART" id="SM00448">
    <property type="entry name" value="REC"/>
    <property type="match status" value="1"/>
</dbReference>
<reference evidence="7" key="2">
    <citation type="submission" date="2020-09" db="EMBL/GenBank/DDBJ databases">
        <authorList>
            <person name="Sun Q."/>
            <person name="Kim S."/>
        </authorList>
    </citation>
    <scope>NUCLEOTIDE SEQUENCE</scope>
    <source>
        <strain evidence="7">KCTC 22169</strain>
    </source>
</reference>